<keyword evidence="2" id="KW-1133">Transmembrane helix</keyword>
<dbReference type="InterPro" id="IPR006644">
    <property type="entry name" value="Cadg"/>
</dbReference>
<feature type="compositionally biased region" description="Basic and acidic residues" evidence="1">
    <location>
        <begin position="966"/>
        <end position="985"/>
    </location>
</feature>
<dbReference type="InterPro" id="IPR015919">
    <property type="entry name" value="Cadherin-like_sf"/>
</dbReference>
<gene>
    <name evidence="4" type="ORF">M0813_15034</name>
</gene>
<dbReference type="InterPro" id="IPR017946">
    <property type="entry name" value="PLC-like_Pdiesterase_TIM-brl"/>
</dbReference>
<feature type="domain" description="Dystroglycan-type cadherin-like" evidence="3">
    <location>
        <begin position="679"/>
        <end position="779"/>
    </location>
</feature>
<protein>
    <submittedName>
        <fullName evidence="4">Dystroglycan-related</fullName>
    </submittedName>
</protein>
<feature type="domain" description="Dystroglycan-type cadherin-like" evidence="3">
    <location>
        <begin position="781"/>
        <end position="883"/>
    </location>
</feature>
<evidence type="ECO:0000313" key="5">
    <source>
        <dbReference type="Proteomes" id="UP001150062"/>
    </source>
</evidence>
<evidence type="ECO:0000259" key="3">
    <source>
        <dbReference type="SMART" id="SM00736"/>
    </source>
</evidence>
<proteinExistence type="predicted"/>
<accession>A0ABQ8Z3B6</accession>
<dbReference type="Pfam" id="PF03009">
    <property type="entry name" value="GDPD"/>
    <property type="match status" value="1"/>
</dbReference>
<keyword evidence="5" id="KW-1185">Reference proteome</keyword>
<name>A0ABQ8Z3B6_9EUKA</name>
<dbReference type="Gene3D" id="3.20.20.190">
    <property type="entry name" value="Phosphatidylinositol (PI) phosphodiesterase"/>
    <property type="match status" value="1"/>
</dbReference>
<dbReference type="EMBL" id="JAOAOG010000060">
    <property type="protein sequence ID" value="KAJ6251377.1"/>
    <property type="molecule type" value="Genomic_DNA"/>
</dbReference>
<dbReference type="InterPro" id="IPR013783">
    <property type="entry name" value="Ig-like_fold"/>
</dbReference>
<organism evidence="4 5">
    <name type="scientific">Anaeramoeba flamelloides</name>
    <dbReference type="NCBI Taxonomy" id="1746091"/>
    <lineage>
        <taxon>Eukaryota</taxon>
        <taxon>Metamonada</taxon>
        <taxon>Anaeramoebidae</taxon>
        <taxon>Anaeramoeba</taxon>
    </lineage>
</organism>
<feature type="region of interest" description="Disordered" evidence="1">
    <location>
        <begin position="945"/>
        <end position="985"/>
    </location>
</feature>
<dbReference type="SMART" id="SM00736">
    <property type="entry name" value="CADG"/>
    <property type="match status" value="2"/>
</dbReference>
<feature type="compositionally biased region" description="Acidic residues" evidence="1">
    <location>
        <begin position="950"/>
        <end position="965"/>
    </location>
</feature>
<evidence type="ECO:0000313" key="4">
    <source>
        <dbReference type="EMBL" id="KAJ6251377.1"/>
    </source>
</evidence>
<keyword evidence="2" id="KW-0472">Membrane</keyword>
<comment type="caution">
    <text evidence="4">The sequence shown here is derived from an EMBL/GenBank/DDBJ whole genome shotgun (WGS) entry which is preliminary data.</text>
</comment>
<evidence type="ECO:0000256" key="2">
    <source>
        <dbReference type="SAM" id="Phobius"/>
    </source>
</evidence>
<keyword evidence="2" id="KW-0812">Transmembrane</keyword>
<dbReference type="InterPro" id="IPR030395">
    <property type="entry name" value="GP_PDE_dom"/>
</dbReference>
<dbReference type="SUPFAM" id="SSF51695">
    <property type="entry name" value="PLC-like phosphodiesterases"/>
    <property type="match status" value="1"/>
</dbReference>
<dbReference type="Pfam" id="PF05345">
    <property type="entry name" value="He_PIG"/>
    <property type="match status" value="2"/>
</dbReference>
<dbReference type="SUPFAM" id="SSF49313">
    <property type="entry name" value="Cadherin-like"/>
    <property type="match status" value="2"/>
</dbReference>
<reference evidence="4" key="1">
    <citation type="submission" date="2022-08" db="EMBL/GenBank/DDBJ databases">
        <title>Novel sulfate-reducing endosymbionts in the free-living metamonad Anaeramoeba.</title>
        <authorList>
            <person name="Jerlstrom-Hultqvist J."/>
            <person name="Cepicka I."/>
            <person name="Gallot-Lavallee L."/>
            <person name="Salas-Leiva D."/>
            <person name="Curtis B.A."/>
            <person name="Zahonova K."/>
            <person name="Pipaliya S."/>
            <person name="Dacks J."/>
            <person name="Roger A.J."/>
        </authorList>
    </citation>
    <scope>NUCLEOTIDE SEQUENCE</scope>
    <source>
        <strain evidence="4">Schooner1</strain>
    </source>
</reference>
<evidence type="ECO:0000256" key="1">
    <source>
        <dbReference type="SAM" id="MobiDB-lite"/>
    </source>
</evidence>
<feature type="transmembrane region" description="Helical" evidence="2">
    <location>
        <begin position="897"/>
        <end position="918"/>
    </location>
</feature>
<sequence length="985" mass="113892">MPKSDNNNLPREMSKDNAVEYSWTKNKLIAHALGGYNGQAYTNSKEALHENYKNGHKIFEADLILTSDQVLIARHDWNDVGGEPLTLQEFRETPCKRCSDCTPITYLEIASFMEDHPDMYLVTDTKYFQTAVVENTFNYIKNHTSINVLKRVIPQFYKEDMLKTIQNIHPFKSYIYTLYQERNPIPRVLEFAHENNIEVITSPIKKFNASRDLFTSQTIPIFLHTLNKLDDMRHYQSVGAYGFYTDYITTLDEEEILCKPKDLSGVTTFSGFDNNNNQFDFSHHNNGDIIAVYINSTEKGNIYCRIFNSHSSPLTPEFEITSSKTMSPQVLALNETFFVVVWKEEEQENQFILKGQIFESNSTTKIGDRFTMTEMIDGTKQYDVTLAALDGNKFIIAWEEQSGDGGDPRKVNIYAMIRDRFGNIVKPKFEISLQENFNKTRPIITKLNNDNSFVIIWKNKYFLNDEGDNVPIEYDQIKGQIFDSDGNQIGDTFPIESNDSPIITGSIAVSSFGSNSSSQFIVTWAVHTTIDHISYPTTSTRVYSQLFDGSGNKVGEMTELLSEIKMVNDEQVQLSIETLPNEDYILTFSKRKYSNDSLIYYQVYDNSGTALTGITRASTSLSRVEQDPKIECLFGEQEQKQDQDGYHCFIMYQSNNLMEYNKRSVEGIKFLYNLKHFPTQNGNLENQKITIGINFNYTFDKNIFKDTENDILKYESKLENGSPLPDWIHFNKYNRTFYGIKTNQSCPEIFNIQLTAINRCYQKTTTFFNISILDIPNNDPYINTILTDKYLNGGERFEFHFADDAFVDPENYNLSYSAEYHDPNNSSIPSWISFNNLTRSFTGKVPISKINSSIEITIQAQDICNNKVSQSINVFLIQKKEQEKEQEKNTNDSSNTLTLALSISIVGFVLMVTFILIIRRKRRSSVQNEKEKEKENYFEMKEKYDKYSEDSCENENENENENETDFEMKEKYDKSTEDSHDFENI</sequence>
<dbReference type="Gene3D" id="2.60.40.10">
    <property type="entry name" value="Immunoglobulins"/>
    <property type="match status" value="2"/>
</dbReference>
<dbReference type="Proteomes" id="UP001150062">
    <property type="component" value="Unassembled WGS sequence"/>
</dbReference>